<evidence type="ECO:0000259" key="5">
    <source>
        <dbReference type="Pfam" id="PF00732"/>
    </source>
</evidence>
<keyword evidence="3" id="KW-0285">Flavoprotein</keyword>
<reference evidence="6" key="1">
    <citation type="journal article" date="2020" name="Cell">
        <title>Large-Scale Comparative Analyses of Tick Genomes Elucidate Their Genetic Diversity and Vector Capacities.</title>
        <authorList>
            <consortium name="Tick Genome and Microbiome Consortium (TIGMIC)"/>
            <person name="Jia N."/>
            <person name="Wang J."/>
            <person name="Shi W."/>
            <person name="Du L."/>
            <person name="Sun Y."/>
            <person name="Zhan W."/>
            <person name="Jiang J.F."/>
            <person name="Wang Q."/>
            <person name="Zhang B."/>
            <person name="Ji P."/>
            <person name="Bell-Sakyi L."/>
            <person name="Cui X.M."/>
            <person name="Yuan T.T."/>
            <person name="Jiang B.G."/>
            <person name="Yang W.F."/>
            <person name="Lam T.T."/>
            <person name="Chang Q.C."/>
            <person name="Ding S.J."/>
            <person name="Wang X.J."/>
            <person name="Zhu J.G."/>
            <person name="Ruan X.D."/>
            <person name="Zhao L."/>
            <person name="Wei J.T."/>
            <person name="Ye R.Z."/>
            <person name="Que T.C."/>
            <person name="Du C.H."/>
            <person name="Zhou Y.H."/>
            <person name="Cheng J.X."/>
            <person name="Dai P.F."/>
            <person name="Guo W.B."/>
            <person name="Han X.H."/>
            <person name="Huang E.J."/>
            <person name="Li L.F."/>
            <person name="Wei W."/>
            <person name="Gao Y.C."/>
            <person name="Liu J.Z."/>
            <person name="Shao H.Z."/>
            <person name="Wang X."/>
            <person name="Wang C.C."/>
            <person name="Yang T.C."/>
            <person name="Huo Q.B."/>
            <person name="Li W."/>
            <person name="Chen H.Y."/>
            <person name="Chen S.E."/>
            <person name="Zhou L.G."/>
            <person name="Ni X.B."/>
            <person name="Tian J.H."/>
            <person name="Sheng Y."/>
            <person name="Liu T."/>
            <person name="Pan Y.S."/>
            <person name="Xia L.Y."/>
            <person name="Li J."/>
            <person name="Zhao F."/>
            <person name="Cao W.C."/>
        </authorList>
    </citation>
    <scope>NUCLEOTIDE SEQUENCE</scope>
    <source>
        <strain evidence="6">Rsan-2018</strain>
    </source>
</reference>
<evidence type="ECO:0000313" key="6">
    <source>
        <dbReference type="EMBL" id="KAH7963961.1"/>
    </source>
</evidence>
<dbReference type="AlphaFoldDB" id="A0A9D4T296"/>
<dbReference type="VEuPathDB" id="VectorBase:RSAN_042324"/>
<dbReference type="SUPFAM" id="SSF51905">
    <property type="entry name" value="FAD/NAD(P)-binding domain"/>
    <property type="match status" value="1"/>
</dbReference>
<dbReference type="Pfam" id="PF00732">
    <property type="entry name" value="GMC_oxred_N"/>
    <property type="match status" value="1"/>
</dbReference>
<comment type="similarity">
    <text evidence="2">Belongs to the GMC oxidoreductase family.</text>
</comment>
<gene>
    <name evidence="6" type="ORF">HPB52_023999</name>
</gene>
<keyword evidence="4" id="KW-0274">FAD</keyword>
<dbReference type="InterPro" id="IPR012132">
    <property type="entry name" value="GMC_OxRdtase"/>
</dbReference>
<feature type="domain" description="Glucose-methanol-choline oxidoreductase N-terminal" evidence="5">
    <location>
        <begin position="60"/>
        <end position="124"/>
    </location>
</feature>
<name>A0A9D4T296_RHISA</name>
<dbReference type="PANTHER" id="PTHR11552">
    <property type="entry name" value="GLUCOSE-METHANOL-CHOLINE GMC OXIDOREDUCTASE"/>
    <property type="match status" value="1"/>
</dbReference>
<dbReference type="GO" id="GO:0016614">
    <property type="term" value="F:oxidoreductase activity, acting on CH-OH group of donors"/>
    <property type="evidence" value="ECO:0007669"/>
    <property type="project" value="InterPro"/>
</dbReference>
<organism evidence="6 7">
    <name type="scientific">Rhipicephalus sanguineus</name>
    <name type="common">Brown dog tick</name>
    <name type="synonym">Ixodes sanguineus</name>
    <dbReference type="NCBI Taxonomy" id="34632"/>
    <lineage>
        <taxon>Eukaryota</taxon>
        <taxon>Metazoa</taxon>
        <taxon>Ecdysozoa</taxon>
        <taxon>Arthropoda</taxon>
        <taxon>Chelicerata</taxon>
        <taxon>Arachnida</taxon>
        <taxon>Acari</taxon>
        <taxon>Parasitiformes</taxon>
        <taxon>Ixodida</taxon>
        <taxon>Ixodoidea</taxon>
        <taxon>Ixodidae</taxon>
        <taxon>Rhipicephalinae</taxon>
        <taxon>Rhipicephalus</taxon>
        <taxon>Rhipicephalus</taxon>
    </lineage>
</organism>
<dbReference type="InterPro" id="IPR036188">
    <property type="entry name" value="FAD/NAD-bd_sf"/>
</dbReference>
<dbReference type="PANTHER" id="PTHR11552:SF147">
    <property type="entry name" value="CHOLINE DEHYDROGENASE, MITOCHONDRIAL"/>
    <property type="match status" value="1"/>
</dbReference>
<accession>A0A9D4T296</accession>
<comment type="caution">
    <text evidence="6">The sequence shown here is derived from an EMBL/GenBank/DDBJ whole genome shotgun (WGS) entry which is preliminary data.</text>
</comment>
<protein>
    <recommendedName>
        <fullName evidence="5">Glucose-methanol-choline oxidoreductase N-terminal domain-containing protein</fullName>
    </recommendedName>
</protein>
<comment type="cofactor">
    <cofactor evidence="1">
        <name>FAD</name>
        <dbReference type="ChEBI" id="CHEBI:57692"/>
    </cofactor>
</comment>
<evidence type="ECO:0000256" key="3">
    <source>
        <dbReference type="ARBA" id="ARBA00022630"/>
    </source>
</evidence>
<evidence type="ECO:0000313" key="7">
    <source>
        <dbReference type="Proteomes" id="UP000821837"/>
    </source>
</evidence>
<dbReference type="Proteomes" id="UP000821837">
    <property type="component" value="Chromosome 3"/>
</dbReference>
<dbReference type="InterPro" id="IPR000172">
    <property type="entry name" value="GMC_OxRdtase_N"/>
</dbReference>
<keyword evidence="7" id="KW-1185">Reference proteome</keyword>
<sequence length="162" mass="17751">MLIGAVAASDLSRQRLKELLTTLHPDASVANGKGPKPLPEGGITKRECATLLRLSMVNRIPRGKVFSGSSSINHVIYARGNRKDYDNWVSVYGAEGWSYKDVLPDFISIETSYLGIDNELSQIKFIDCLQPSTWLCTIPSHPLYGVSVGKSVEAPVQVFRSA</sequence>
<dbReference type="GO" id="GO:0050660">
    <property type="term" value="F:flavin adenine dinucleotide binding"/>
    <property type="evidence" value="ECO:0007669"/>
    <property type="project" value="InterPro"/>
</dbReference>
<evidence type="ECO:0000256" key="1">
    <source>
        <dbReference type="ARBA" id="ARBA00001974"/>
    </source>
</evidence>
<evidence type="ECO:0000256" key="2">
    <source>
        <dbReference type="ARBA" id="ARBA00010790"/>
    </source>
</evidence>
<dbReference type="EMBL" id="JABSTV010001249">
    <property type="protein sequence ID" value="KAH7963961.1"/>
    <property type="molecule type" value="Genomic_DNA"/>
</dbReference>
<proteinExistence type="inferred from homology"/>
<evidence type="ECO:0000256" key="4">
    <source>
        <dbReference type="ARBA" id="ARBA00022827"/>
    </source>
</evidence>
<reference evidence="6" key="2">
    <citation type="submission" date="2021-09" db="EMBL/GenBank/DDBJ databases">
        <authorList>
            <person name="Jia N."/>
            <person name="Wang J."/>
            <person name="Shi W."/>
            <person name="Du L."/>
            <person name="Sun Y."/>
            <person name="Zhan W."/>
            <person name="Jiang J."/>
            <person name="Wang Q."/>
            <person name="Zhang B."/>
            <person name="Ji P."/>
            <person name="Sakyi L.B."/>
            <person name="Cui X."/>
            <person name="Yuan T."/>
            <person name="Jiang B."/>
            <person name="Yang W."/>
            <person name="Lam T.T.-Y."/>
            <person name="Chang Q."/>
            <person name="Ding S."/>
            <person name="Wang X."/>
            <person name="Zhu J."/>
            <person name="Ruan X."/>
            <person name="Zhao L."/>
            <person name="Wei J."/>
            <person name="Que T."/>
            <person name="Du C."/>
            <person name="Cheng J."/>
            <person name="Dai P."/>
            <person name="Han X."/>
            <person name="Huang E."/>
            <person name="Gao Y."/>
            <person name="Liu J."/>
            <person name="Shao H."/>
            <person name="Ye R."/>
            <person name="Li L."/>
            <person name="Wei W."/>
            <person name="Wang X."/>
            <person name="Wang C."/>
            <person name="Huo Q."/>
            <person name="Li W."/>
            <person name="Guo W."/>
            <person name="Chen H."/>
            <person name="Chen S."/>
            <person name="Zhou L."/>
            <person name="Zhou L."/>
            <person name="Ni X."/>
            <person name="Tian J."/>
            <person name="Zhou Y."/>
            <person name="Sheng Y."/>
            <person name="Liu T."/>
            <person name="Pan Y."/>
            <person name="Xia L."/>
            <person name="Li J."/>
            <person name="Zhao F."/>
            <person name="Cao W."/>
        </authorList>
    </citation>
    <scope>NUCLEOTIDE SEQUENCE</scope>
    <source>
        <strain evidence="6">Rsan-2018</strain>
        <tissue evidence="6">Larvae</tissue>
    </source>
</reference>
<dbReference type="Gene3D" id="3.50.50.60">
    <property type="entry name" value="FAD/NAD(P)-binding domain"/>
    <property type="match status" value="1"/>
</dbReference>